<dbReference type="AlphaFoldDB" id="C9ZWT7"/>
<dbReference type="RefSeq" id="XP_011776152.1">
    <property type="nucleotide sequence ID" value="XM_011777850.1"/>
</dbReference>
<proteinExistence type="predicted"/>
<evidence type="ECO:0000313" key="4">
    <source>
        <dbReference type="Proteomes" id="UP000002316"/>
    </source>
</evidence>
<reference evidence="4" key="1">
    <citation type="journal article" date="2010" name="PLoS Negl. Trop. Dis.">
        <title>The genome sequence of Trypanosoma brucei gambiense, causative agent of chronic human african trypanosomiasis.</title>
        <authorList>
            <person name="Jackson A.P."/>
            <person name="Sanders M."/>
            <person name="Berry A."/>
            <person name="McQuillan J."/>
            <person name="Aslett M.A."/>
            <person name="Quail M.A."/>
            <person name="Chukualim B."/>
            <person name="Capewell P."/>
            <person name="MacLeod A."/>
            <person name="Melville S.E."/>
            <person name="Gibson W."/>
            <person name="Barry J.D."/>
            <person name="Berriman M."/>
            <person name="Hertz-Fowler C."/>
        </authorList>
    </citation>
    <scope>NUCLEOTIDE SEQUENCE [LARGE SCALE GENOMIC DNA]</scope>
    <source>
        <strain evidence="4">MHOM/CI/86/DAL972</strain>
    </source>
</reference>
<evidence type="ECO:0000256" key="1">
    <source>
        <dbReference type="SAM" id="MobiDB-lite"/>
    </source>
</evidence>
<accession>C9ZWT7</accession>
<sequence>MQKKRKEKRGVQMEGESNSTPTHHSVPRFIHSLYFIFPTTTPHEIKQNETIHHHILLFDPFPFFFCFFIRMMLFCFFLFLEKLKKLIRLSPSSHVTPPPRLFSLFYFPPLIFFLFYKTHKHMRAPTRACKKKKKYMSTSTTFFKKKKEKRA</sequence>
<keyword evidence="2" id="KW-0472">Membrane</keyword>
<name>C9ZWT7_TRYB9</name>
<feature type="region of interest" description="Disordered" evidence="1">
    <location>
        <begin position="1"/>
        <end position="24"/>
    </location>
</feature>
<dbReference type="EMBL" id="FN554971">
    <property type="protein sequence ID" value="CBH13876.1"/>
    <property type="molecule type" value="Genomic_DNA"/>
</dbReference>
<gene>
    <name evidence="3" type="ORF">TbgDal_VIII8190</name>
</gene>
<feature type="transmembrane region" description="Helical" evidence="2">
    <location>
        <begin position="61"/>
        <end position="80"/>
    </location>
</feature>
<dbReference type="Proteomes" id="UP000002316">
    <property type="component" value="Chromosome 8"/>
</dbReference>
<evidence type="ECO:0000256" key="2">
    <source>
        <dbReference type="SAM" id="Phobius"/>
    </source>
</evidence>
<keyword evidence="2" id="KW-1133">Transmembrane helix</keyword>
<organism evidence="3 4">
    <name type="scientific">Trypanosoma brucei gambiense (strain MHOM/CI/86/DAL972)</name>
    <dbReference type="NCBI Taxonomy" id="679716"/>
    <lineage>
        <taxon>Eukaryota</taxon>
        <taxon>Discoba</taxon>
        <taxon>Euglenozoa</taxon>
        <taxon>Kinetoplastea</taxon>
        <taxon>Metakinetoplastina</taxon>
        <taxon>Trypanosomatida</taxon>
        <taxon>Trypanosomatidae</taxon>
        <taxon>Trypanosoma</taxon>
    </lineage>
</organism>
<protein>
    <submittedName>
        <fullName evidence="3">Uncharacterized protein</fullName>
    </submittedName>
</protein>
<keyword evidence="2" id="KW-0812">Transmembrane</keyword>
<feature type="transmembrane region" description="Helical" evidence="2">
    <location>
        <begin position="100"/>
        <end position="116"/>
    </location>
</feature>
<dbReference type="GeneID" id="23864062"/>
<dbReference type="KEGG" id="tbg:TbgDal_VIII8190"/>
<evidence type="ECO:0000313" key="3">
    <source>
        <dbReference type="EMBL" id="CBH13876.1"/>
    </source>
</evidence>